<reference evidence="2" key="1">
    <citation type="journal article" date="2023" name="Hortic. Res.">
        <title>A chromosome-level phased genome enabling allele-level studies in sweet orange: a case study on citrus Huanglongbing tolerance.</title>
        <authorList>
            <person name="Wu B."/>
            <person name="Yu Q."/>
            <person name="Deng Z."/>
            <person name="Duan Y."/>
            <person name="Luo F."/>
            <person name="Gmitter F. Jr."/>
        </authorList>
    </citation>
    <scope>NUCLEOTIDE SEQUENCE [LARGE SCALE GENOMIC DNA]</scope>
    <source>
        <strain evidence="2">cv. Valencia</strain>
    </source>
</reference>
<dbReference type="Proteomes" id="UP000829398">
    <property type="component" value="Chromosome 5"/>
</dbReference>
<organism evidence="1 2">
    <name type="scientific">Citrus sinensis</name>
    <name type="common">Sweet orange</name>
    <name type="synonym">Citrus aurantium var. sinensis</name>
    <dbReference type="NCBI Taxonomy" id="2711"/>
    <lineage>
        <taxon>Eukaryota</taxon>
        <taxon>Viridiplantae</taxon>
        <taxon>Streptophyta</taxon>
        <taxon>Embryophyta</taxon>
        <taxon>Tracheophyta</taxon>
        <taxon>Spermatophyta</taxon>
        <taxon>Magnoliopsida</taxon>
        <taxon>eudicotyledons</taxon>
        <taxon>Gunneridae</taxon>
        <taxon>Pentapetalae</taxon>
        <taxon>rosids</taxon>
        <taxon>malvids</taxon>
        <taxon>Sapindales</taxon>
        <taxon>Rutaceae</taxon>
        <taxon>Aurantioideae</taxon>
        <taxon>Citrus</taxon>
    </lineage>
</organism>
<dbReference type="EMBL" id="CM039174">
    <property type="protein sequence ID" value="KAH9754105.1"/>
    <property type="molecule type" value="Genomic_DNA"/>
</dbReference>
<name>A0ACB8KI97_CITSI</name>
<evidence type="ECO:0000313" key="2">
    <source>
        <dbReference type="Proteomes" id="UP000829398"/>
    </source>
</evidence>
<sequence>MGKASKWIINFLLGRKEEKERKKENASFEEIQETSSGFWPSTPIIKRRWSFGRSSSKQKTHTRTKSFDLIKTNPAVKQAILHLQNQQNHIDNMALAANTATARTVRKPKPATYRISREVADAAATKIQAVFRSFLARKALGALRGLVKLQALVRGHQVRKKIAATLRQMHALMAIQVRARFQRIQMAEESQLVGKSQSTRYGKFTQENEFRRAHREAIDTNIYETHEVSKSKYGYLNHSQIDRIEHGATRYFSRQLSISRQEHHQYEEFSFSTAQNTPRHHRVTCNTIPGRASCSNRQPNYTRPGSHDFSFQPNYMAKTESSRAKARSQSEPKQRPERNVRSESKRKASLDGTTSFLANAQSQCSSPNSKPITNENQDPAFIRLYQKRSVVKDEDSDANSTITSRSSYCNSLLAYEVSYEDWQLGSFLHLIWNVWSSDIQIHLTAALCEHVLAIHHFGSLAPRMQSRTHDEQRLEASGEK</sequence>
<accession>A0ACB8KI97</accession>
<proteinExistence type="predicted"/>
<evidence type="ECO:0000313" key="1">
    <source>
        <dbReference type="EMBL" id="KAH9754105.1"/>
    </source>
</evidence>
<gene>
    <name evidence="1" type="ORF">KPL71_015328</name>
</gene>
<comment type="caution">
    <text evidence="1">The sequence shown here is derived from an EMBL/GenBank/DDBJ whole genome shotgun (WGS) entry which is preliminary data.</text>
</comment>
<protein>
    <submittedName>
        <fullName evidence="1">DUF4005 domain-containing protein</fullName>
    </submittedName>
</protein>
<keyword evidence="2" id="KW-1185">Reference proteome</keyword>